<organism evidence="2">
    <name type="scientific">Zeugodacus cucurbitae</name>
    <name type="common">Melon fruit fly</name>
    <name type="synonym">Bactrocera cucurbitae</name>
    <dbReference type="NCBI Taxonomy" id="28588"/>
    <lineage>
        <taxon>Eukaryota</taxon>
        <taxon>Metazoa</taxon>
        <taxon>Ecdysozoa</taxon>
        <taxon>Arthropoda</taxon>
        <taxon>Hexapoda</taxon>
        <taxon>Insecta</taxon>
        <taxon>Pterygota</taxon>
        <taxon>Neoptera</taxon>
        <taxon>Endopterygota</taxon>
        <taxon>Diptera</taxon>
        <taxon>Brachycera</taxon>
        <taxon>Muscomorpha</taxon>
        <taxon>Tephritoidea</taxon>
        <taxon>Tephritidae</taxon>
        <taxon>Zeugodacus</taxon>
        <taxon>Zeugodacus</taxon>
    </lineage>
</organism>
<sequence>MEITFYFLLGKHFSTAFSITVIGKFTTPTRRLYAAQTKFKYSNAHYSAVLSSARHVYCYDNYAAAENNELICEILFLSALVYNKQSATSATQLCYQHTRTRTHEQLR</sequence>
<dbReference type="AlphaFoldDB" id="A0A0A1XIK9"/>
<dbReference type="EMBL" id="GBXI01003954">
    <property type="protein sequence ID" value="JAD10338.1"/>
    <property type="molecule type" value="Transcribed_RNA"/>
</dbReference>
<dbReference type="EMBL" id="GBXI01006166">
    <property type="protein sequence ID" value="JAD08126.1"/>
    <property type="molecule type" value="Transcribed_RNA"/>
</dbReference>
<evidence type="ECO:0000313" key="2">
    <source>
        <dbReference type="EMBL" id="JAD10338.1"/>
    </source>
</evidence>
<protein>
    <submittedName>
        <fullName evidence="2">Uncharacterized protein</fullName>
    </submittedName>
</protein>
<accession>A0A0A1XIK9</accession>
<reference evidence="2" key="2">
    <citation type="journal article" date="2015" name="Gigascience">
        <title>Reconstructing a comprehensive transcriptome assembly of a white-pupal translocated strain of the pest fruit fly Bactrocera cucurbitae.</title>
        <authorList>
            <person name="Sim S.B."/>
            <person name="Calla B."/>
            <person name="Hall B."/>
            <person name="DeRego T."/>
            <person name="Geib S.M."/>
        </authorList>
    </citation>
    <scope>NUCLEOTIDE SEQUENCE</scope>
</reference>
<proteinExistence type="predicted"/>
<name>A0A0A1XIK9_ZEUCU</name>
<reference evidence="2" key="1">
    <citation type="submission" date="2014-11" db="EMBL/GenBank/DDBJ databases">
        <authorList>
            <person name="Geib S."/>
        </authorList>
    </citation>
    <scope>NUCLEOTIDE SEQUENCE</scope>
</reference>
<gene>
    <name evidence="2" type="ORF">g.21802</name>
    <name evidence="1" type="ORF">g.21803</name>
</gene>
<evidence type="ECO:0000313" key="1">
    <source>
        <dbReference type="EMBL" id="JAD08126.1"/>
    </source>
</evidence>